<comment type="caution">
    <text evidence="2">The sequence shown here is derived from an EMBL/GenBank/DDBJ whole genome shotgun (WGS) entry which is preliminary data.</text>
</comment>
<feature type="region of interest" description="Disordered" evidence="1">
    <location>
        <begin position="434"/>
        <end position="464"/>
    </location>
</feature>
<gene>
    <name evidence="2" type="ORF">R3P38DRAFT_3217897</name>
</gene>
<feature type="compositionally biased region" description="Low complexity" evidence="1">
    <location>
        <begin position="685"/>
        <end position="723"/>
    </location>
</feature>
<feature type="region of interest" description="Disordered" evidence="1">
    <location>
        <begin position="487"/>
        <end position="574"/>
    </location>
</feature>
<feature type="compositionally biased region" description="Low complexity" evidence="1">
    <location>
        <begin position="754"/>
        <end position="777"/>
    </location>
</feature>
<feature type="compositionally biased region" description="Basic and acidic residues" evidence="1">
    <location>
        <begin position="511"/>
        <end position="523"/>
    </location>
</feature>
<dbReference type="Proteomes" id="UP001362999">
    <property type="component" value="Unassembled WGS sequence"/>
</dbReference>
<accession>A0AAW0A5Z1</accession>
<evidence type="ECO:0000256" key="1">
    <source>
        <dbReference type="SAM" id="MobiDB-lite"/>
    </source>
</evidence>
<name>A0AAW0A5Z1_9AGAR</name>
<sequence length="961" mass="98582">MSTTTQILFNSPALHSLKRDQLVKLCKTHSIKANGKNVELVERLKSHAKTLPNDNPLSVAIRSEQENEPLPADDAECDEESTLEKAFNPRPSSQWEVVMDSIMEESEDSSSSQGGSSQGTLSSLKSNFTLAGEFGTGSVGSKSTLTVSSSIRALATSLGLKRHATSATAETTSSRASSKLLSSFPLPPASDDLSKHSIPYDALPPPSLTDLQTDHFTFDTTDPATVAANLNPNLGTAPLPGHTLRPGVPAPVNARLSLGLAPRTPSKQGPSTTIRLVSFGNSVNTATAASSINNSMPPVGDTPNLKPFKTTFDLDLGSPTTPLVAFPASIYPALPASPPVDDTERRMSIEASTSMHGLAPAVDVDDDAPMPGAFDAPATPSPSKIPKPAFVFGSPSPGPATFSFAMPASPSTTDAANKARVAAQVMEEMNRRVFGEGGVPPTPPARVIRPLPGSASKSGNNKAAGRFDKAHDQMFGRMESIADAAARKEGLKRKSSAVSMRPGAATAAEEDGPRQGKRVRVDDAGGDGKANVPAAAEAEAKQKEREKEAVRRKLELSRARRRSSAAAGGRRVSGRVSGAGVLGKFFSFHGHLRVTDDLLVKPKPSASRGRFGFFAGAAKLVQGVWGGGKKAAAPAPKAPAASTSKTEPVKPAGKANVAKTGSMGPPPAPSANNAANQSLRPPSLRSVVSARSTAAGRARSPLPSSFAPSATASSKSTASSVRTRNSSIAGASSVGTRTSSAAGSMGTRSSLRVGSLGTRGSISSSASKSSTPSSTVDSQRKTGTGGRPSSRLLAPTASSLAKMNGSPSPGALAAVQEKQQDGSSATDVVATTPAAASSTTGTARGKGKLLPARKPRISRSRVIAKLASQRVASGSSIASAASVASSRKSFGGGRTRSSLGAKAQRGSFAGMKNAGGPSGGMGVVLDAKKRARQSEYYARRKSRASQPGRLADVGEAMQVDS</sequence>
<dbReference type="AlphaFoldDB" id="A0AAW0A5Z1"/>
<feature type="compositionally biased region" description="Low complexity" evidence="1">
    <location>
        <begin position="630"/>
        <end position="641"/>
    </location>
</feature>
<feature type="compositionally biased region" description="Low complexity" evidence="1">
    <location>
        <begin position="165"/>
        <end position="180"/>
    </location>
</feature>
<feature type="compositionally biased region" description="Acidic residues" evidence="1">
    <location>
        <begin position="71"/>
        <end position="81"/>
    </location>
</feature>
<feature type="compositionally biased region" description="Polar residues" evidence="1">
    <location>
        <begin position="796"/>
        <end position="807"/>
    </location>
</feature>
<keyword evidence="3" id="KW-1185">Reference proteome</keyword>
<proteinExistence type="predicted"/>
<dbReference type="EMBL" id="JAWWNJ010000085">
    <property type="protein sequence ID" value="KAK7001055.1"/>
    <property type="molecule type" value="Genomic_DNA"/>
</dbReference>
<feature type="compositionally biased region" description="Basic and acidic residues" evidence="1">
    <location>
        <begin position="538"/>
        <end position="558"/>
    </location>
</feature>
<feature type="compositionally biased region" description="Low complexity" evidence="1">
    <location>
        <begin position="823"/>
        <end position="843"/>
    </location>
</feature>
<feature type="region of interest" description="Disordered" evidence="1">
    <location>
        <begin position="627"/>
        <end position="856"/>
    </location>
</feature>
<feature type="compositionally biased region" description="Polar residues" evidence="1">
    <location>
        <begin position="724"/>
        <end position="752"/>
    </location>
</feature>
<evidence type="ECO:0000313" key="3">
    <source>
        <dbReference type="Proteomes" id="UP001362999"/>
    </source>
</evidence>
<organism evidence="2 3">
    <name type="scientific">Favolaschia claudopus</name>
    <dbReference type="NCBI Taxonomy" id="2862362"/>
    <lineage>
        <taxon>Eukaryota</taxon>
        <taxon>Fungi</taxon>
        <taxon>Dikarya</taxon>
        <taxon>Basidiomycota</taxon>
        <taxon>Agaricomycotina</taxon>
        <taxon>Agaricomycetes</taxon>
        <taxon>Agaricomycetidae</taxon>
        <taxon>Agaricales</taxon>
        <taxon>Marasmiineae</taxon>
        <taxon>Mycenaceae</taxon>
        <taxon>Favolaschia</taxon>
    </lineage>
</organism>
<feature type="compositionally biased region" description="Basic residues" evidence="1">
    <location>
        <begin position="845"/>
        <end position="856"/>
    </location>
</feature>
<evidence type="ECO:0000313" key="2">
    <source>
        <dbReference type="EMBL" id="KAK7001055.1"/>
    </source>
</evidence>
<reference evidence="2 3" key="1">
    <citation type="journal article" date="2024" name="J Genomics">
        <title>Draft genome sequencing and assembly of Favolaschia claudopus CIRM-BRFM 2984 isolated from oak limbs.</title>
        <authorList>
            <person name="Navarro D."/>
            <person name="Drula E."/>
            <person name="Chaduli D."/>
            <person name="Cazenave R."/>
            <person name="Ahrendt S."/>
            <person name="Wang J."/>
            <person name="Lipzen A."/>
            <person name="Daum C."/>
            <person name="Barry K."/>
            <person name="Grigoriev I.V."/>
            <person name="Favel A."/>
            <person name="Rosso M.N."/>
            <person name="Martin F."/>
        </authorList>
    </citation>
    <scope>NUCLEOTIDE SEQUENCE [LARGE SCALE GENOMIC DNA]</scope>
    <source>
        <strain evidence="2 3">CIRM-BRFM 2984</strain>
    </source>
</reference>
<feature type="region of interest" description="Disordered" evidence="1">
    <location>
        <begin position="66"/>
        <end position="90"/>
    </location>
</feature>
<feature type="compositionally biased region" description="Low complexity" evidence="1">
    <location>
        <begin position="875"/>
        <end position="889"/>
    </location>
</feature>
<protein>
    <submittedName>
        <fullName evidence="2">SAP domain-containing protein</fullName>
    </submittedName>
</protein>
<feature type="compositionally biased region" description="Low complexity" evidence="1">
    <location>
        <begin position="564"/>
        <end position="574"/>
    </location>
</feature>
<feature type="region of interest" description="Disordered" evidence="1">
    <location>
        <begin position="875"/>
        <end position="961"/>
    </location>
</feature>
<feature type="region of interest" description="Disordered" evidence="1">
    <location>
        <begin position="160"/>
        <end position="180"/>
    </location>
</feature>